<gene>
    <name evidence="2" type="ORF">CH376_09165</name>
    <name evidence="1" type="ORF">CH380_10065</name>
</gene>
<dbReference type="Pfam" id="PF07600">
    <property type="entry name" value="DUF1564"/>
    <property type="match status" value="1"/>
</dbReference>
<evidence type="ECO:0008006" key="5">
    <source>
        <dbReference type="Google" id="ProtNLM"/>
    </source>
</evidence>
<sequence>MGILLLNGDQLIQSRLRGNRTNVVTLLIPERTLLRYPEKERRILPKRIPILLKRYGKFLSSSRRLGKRAETTLYQSSPGKRKMKKINVRIGIESWVLLGVLAQTHGVSRCFLFNYLLYLEESEVGDSIVKTMNQGAPTFHKDYRYILHLDLSNHRISRRLKCNPRYFFYVSDH</sequence>
<accession>A0A2M9YPU9</accession>
<reference evidence="3 4" key="1">
    <citation type="submission" date="2017-07" db="EMBL/GenBank/DDBJ databases">
        <title>Leptospira spp. isolated from tropical soils.</title>
        <authorList>
            <person name="Thibeaux R."/>
            <person name="Iraola G."/>
            <person name="Ferres I."/>
            <person name="Bierque E."/>
            <person name="Girault D."/>
            <person name="Soupe-Gilbert M.-E."/>
            <person name="Picardeau M."/>
            <person name="Goarant C."/>
        </authorList>
    </citation>
    <scope>NUCLEOTIDE SEQUENCE [LARGE SCALE GENOMIC DNA]</scope>
    <source>
        <strain evidence="1 4">FH2-B-C1</strain>
        <strain evidence="2 3">FH2-B-D1</strain>
    </source>
</reference>
<dbReference type="InterPro" id="IPR011458">
    <property type="entry name" value="DUF1564"/>
</dbReference>
<keyword evidence="3" id="KW-1185">Reference proteome</keyword>
<protein>
    <recommendedName>
        <fullName evidence="5">DUF1564 domain-containing protein</fullName>
    </recommendedName>
</protein>
<evidence type="ECO:0000313" key="1">
    <source>
        <dbReference type="EMBL" id="PJZ53566.1"/>
    </source>
</evidence>
<organism evidence="1 4">
    <name type="scientific">Leptospira adleri</name>
    <dbReference type="NCBI Taxonomy" id="2023186"/>
    <lineage>
        <taxon>Bacteria</taxon>
        <taxon>Pseudomonadati</taxon>
        <taxon>Spirochaetota</taxon>
        <taxon>Spirochaetia</taxon>
        <taxon>Leptospirales</taxon>
        <taxon>Leptospiraceae</taxon>
        <taxon>Leptospira</taxon>
    </lineage>
</organism>
<evidence type="ECO:0000313" key="3">
    <source>
        <dbReference type="Proteomes" id="UP000232149"/>
    </source>
</evidence>
<dbReference type="Proteomes" id="UP000232188">
    <property type="component" value="Unassembled WGS sequence"/>
</dbReference>
<dbReference type="EMBL" id="NPDU01000019">
    <property type="protein sequence ID" value="PJZ62264.1"/>
    <property type="molecule type" value="Genomic_DNA"/>
</dbReference>
<dbReference type="AlphaFoldDB" id="A0A2M9YPU9"/>
<evidence type="ECO:0000313" key="2">
    <source>
        <dbReference type="EMBL" id="PJZ62264.1"/>
    </source>
</evidence>
<evidence type="ECO:0000313" key="4">
    <source>
        <dbReference type="Proteomes" id="UP000232188"/>
    </source>
</evidence>
<dbReference type="Proteomes" id="UP000232149">
    <property type="component" value="Unassembled WGS sequence"/>
</dbReference>
<comment type="caution">
    <text evidence="1">The sequence shown here is derived from an EMBL/GenBank/DDBJ whole genome shotgun (WGS) entry which is preliminary data.</text>
</comment>
<proteinExistence type="predicted"/>
<dbReference type="RefSeq" id="WP_100785657.1">
    <property type="nucleotide sequence ID" value="NZ_NPDU01000019.1"/>
</dbReference>
<name>A0A2M9YPU9_9LEPT</name>
<dbReference type="EMBL" id="NPDV01000007">
    <property type="protein sequence ID" value="PJZ53566.1"/>
    <property type="molecule type" value="Genomic_DNA"/>
</dbReference>